<name>H3CM19_TETNG</name>
<evidence type="ECO:0000313" key="3">
    <source>
        <dbReference type="Proteomes" id="UP000007303"/>
    </source>
</evidence>
<dbReference type="Proteomes" id="UP000007303">
    <property type="component" value="Unassembled WGS sequence"/>
</dbReference>
<reference evidence="3" key="1">
    <citation type="journal article" date="2004" name="Nature">
        <title>Genome duplication in the teleost fish Tetraodon nigroviridis reveals the early vertebrate proto-karyotype.</title>
        <authorList>
            <person name="Jaillon O."/>
            <person name="Aury J.-M."/>
            <person name="Brunet F."/>
            <person name="Petit J.-L."/>
            <person name="Stange-Thomann N."/>
            <person name="Mauceli E."/>
            <person name="Bouneau L."/>
            <person name="Fischer C."/>
            <person name="Ozouf-Costaz C."/>
            <person name="Bernot A."/>
            <person name="Nicaud S."/>
            <person name="Jaffe D."/>
            <person name="Fisher S."/>
            <person name="Lutfalla G."/>
            <person name="Dossat C."/>
            <person name="Segurens B."/>
            <person name="Dasilva C."/>
            <person name="Salanoubat M."/>
            <person name="Levy M."/>
            <person name="Boudet N."/>
            <person name="Castellano S."/>
            <person name="Anthouard V."/>
            <person name="Jubin C."/>
            <person name="Castelli V."/>
            <person name="Katinka M."/>
            <person name="Vacherie B."/>
            <person name="Biemont C."/>
            <person name="Skalli Z."/>
            <person name="Cattolico L."/>
            <person name="Poulain J."/>
            <person name="De Berardinis V."/>
            <person name="Cruaud C."/>
            <person name="Duprat S."/>
            <person name="Brottier P."/>
            <person name="Coutanceau J.-P."/>
            <person name="Gouzy J."/>
            <person name="Parra G."/>
            <person name="Lardier G."/>
            <person name="Chapple C."/>
            <person name="McKernan K.J."/>
            <person name="McEwan P."/>
            <person name="Bosak S."/>
            <person name="Kellis M."/>
            <person name="Volff J.-N."/>
            <person name="Guigo R."/>
            <person name="Zody M.C."/>
            <person name="Mesirov J."/>
            <person name="Lindblad-Toh K."/>
            <person name="Birren B."/>
            <person name="Nusbaum C."/>
            <person name="Kahn D."/>
            <person name="Robinson-Rechavi M."/>
            <person name="Laudet V."/>
            <person name="Schachter V."/>
            <person name="Quetier F."/>
            <person name="Saurin W."/>
            <person name="Scarpelli C."/>
            <person name="Wincker P."/>
            <person name="Lander E.S."/>
            <person name="Weissenbach J."/>
            <person name="Roest Crollius H."/>
        </authorList>
    </citation>
    <scope>NUCLEOTIDE SEQUENCE [LARGE SCALE GENOMIC DNA]</scope>
</reference>
<accession>H3CM19</accession>
<evidence type="ECO:0000259" key="1">
    <source>
        <dbReference type="PROSITE" id="PS50141"/>
    </source>
</evidence>
<proteinExistence type="predicted"/>
<feature type="domain" description="A to I editase" evidence="1">
    <location>
        <begin position="42"/>
        <end position="134"/>
    </location>
</feature>
<dbReference type="GO" id="GO:0005730">
    <property type="term" value="C:nucleolus"/>
    <property type="evidence" value="ECO:0007669"/>
    <property type="project" value="TreeGrafter"/>
</dbReference>
<dbReference type="GO" id="GO:0008251">
    <property type="term" value="F:tRNA-specific adenosine deaminase activity"/>
    <property type="evidence" value="ECO:0007669"/>
    <property type="project" value="TreeGrafter"/>
</dbReference>
<dbReference type="InterPro" id="IPR002466">
    <property type="entry name" value="A_deamin"/>
</dbReference>
<dbReference type="GO" id="GO:0005737">
    <property type="term" value="C:cytoplasm"/>
    <property type="evidence" value="ECO:0007669"/>
    <property type="project" value="TreeGrafter"/>
</dbReference>
<reference evidence="2" key="2">
    <citation type="submission" date="2025-08" db="UniProtKB">
        <authorList>
            <consortium name="Ensembl"/>
        </authorList>
    </citation>
    <scope>IDENTIFICATION</scope>
</reference>
<dbReference type="PROSITE" id="PS50141">
    <property type="entry name" value="A_DEAMIN_EDITASE"/>
    <property type="match status" value="1"/>
</dbReference>
<sequence length="134" mass="15579">RFEEDSLTGAIEHFKSPHSCRYNNANCLLSHRFGLRHAQVVALSTGTKCINGEYLSDQGLVVNDCHAEVTARRALLRFLYSQLEFFLSKRPEDWEESIFVRHKERGYRLRDNIHFHMYISTSPCGDGRLNSPYE</sequence>
<evidence type="ECO:0000313" key="2">
    <source>
        <dbReference type="Ensembl" id="ENSTNIP00000009299.1"/>
    </source>
</evidence>
<keyword evidence="3" id="KW-1185">Reference proteome</keyword>
<dbReference type="GeneTree" id="ENSGT00940000157252"/>
<dbReference type="GO" id="GO:0003726">
    <property type="term" value="F:double-stranded RNA adenosine deaminase activity"/>
    <property type="evidence" value="ECO:0007669"/>
    <property type="project" value="TreeGrafter"/>
</dbReference>
<organism evidence="2 3">
    <name type="scientific">Tetraodon nigroviridis</name>
    <name type="common">Spotted green pufferfish</name>
    <name type="synonym">Chelonodon nigroviridis</name>
    <dbReference type="NCBI Taxonomy" id="99883"/>
    <lineage>
        <taxon>Eukaryota</taxon>
        <taxon>Metazoa</taxon>
        <taxon>Chordata</taxon>
        <taxon>Craniata</taxon>
        <taxon>Vertebrata</taxon>
        <taxon>Euteleostomi</taxon>
        <taxon>Actinopterygii</taxon>
        <taxon>Neopterygii</taxon>
        <taxon>Teleostei</taxon>
        <taxon>Neoteleostei</taxon>
        <taxon>Acanthomorphata</taxon>
        <taxon>Eupercaria</taxon>
        <taxon>Tetraodontiformes</taxon>
        <taxon>Tetradontoidea</taxon>
        <taxon>Tetraodontidae</taxon>
        <taxon>Tetraodon</taxon>
    </lineage>
</organism>
<dbReference type="GO" id="GO:0006382">
    <property type="term" value="P:adenosine to inosine editing"/>
    <property type="evidence" value="ECO:0007669"/>
    <property type="project" value="TreeGrafter"/>
</dbReference>
<dbReference type="GO" id="GO:0003725">
    <property type="term" value="F:double-stranded RNA binding"/>
    <property type="evidence" value="ECO:0007669"/>
    <property type="project" value="TreeGrafter"/>
</dbReference>
<dbReference type="HOGENOM" id="CLU_1901130_0_0_1"/>
<dbReference type="InParanoid" id="H3CM19"/>
<dbReference type="Pfam" id="PF02137">
    <property type="entry name" value="A_deamin"/>
    <property type="match status" value="1"/>
</dbReference>
<dbReference type="AlphaFoldDB" id="H3CM19"/>
<dbReference type="PANTHER" id="PTHR10910:SF17">
    <property type="entry name" value="DOUBLE-STRANDED RNA-SPECIFIC EDITASE B2"/>
    <property type="match status" value="1"/>
</dbReference>
<protein>
    <recommendedName>
        <fullName evidence="1">A to I editase domain-containing protein</fullName>
    </recommendedName>
</protein>
<dbReference type="Ensembl" id="ENSTNIT00000009470.1">
    <property type="protein sequence ID" value="ENSTNIP00000009299.1"/>
    <property type="gene ID" value="ENSTNIG00000006528.1"/>
</dbReference>
<dbReference type="PANTHER" id="PTHR10910">
    <property type="entry name" value="EUKARYOTE SPECIFIC DSRNA BINDING PROTEIN"/>
    <property type="match status" value="1"/>
</dbReference>
<reference evidence="2" key="3">
    <citation type="submission" date="2025-09" db="UniProtKB">
        <authorList>
            <consortium name="Ensembl"/>
        </authorList>
    </citation>
    <scope>IDENTIFICATION</scope>
</reference>
<dbReference type="STRING" id="99883.ENSTNIP00000009299"/>
<dbReference type="GO" id="GO:0006396">
    <property type="term" value="P:RNA processing"/>
    <property type="evidence" value="ECO:0007669"/>
    <property type="project" value="InterPro"/>
</dbReference>
<dbReference type="OMA" id="IQANCLM"/>